<feature type="region of interest" description="Disordered" evidence="1">
    <location>
        <begin position="82"/>
        <end position="197"/>
    </location>
</feature>
<dbReference type="Proteomes" id="UP000256297">
    <property type="component" value="Unassembled WGS sequence"/>
</dbReference>
<proteinExistence type="predicted"/>
<dbReference type="RefSeq" id="WP_147309688.1">
    <property type="nucleotide sequence ID" value="NZ_OFSP01000078.1"/>
</dbReference>
<evidence type="ECO:0000313" key="3">
    <source>
        <dbReference type="Proteomes" id="UP000256297"/>
    </source>
</evidence>
<gene>
    <name evidence="2" type="ORF">CBM2589_U10058</name>
</gene>
<name>A0A375CR31_9BURK</name>
<feature type="compositionally biased region" description="Polar residues" evidence="1">
    <location>
        <begin position="137"/>
        <end position="148"/>
    </location>
</feature>
<evidence type="ECO:0000313" key="2">
    <source>
        <dbReference type="EMBL" id="SOY77541.1"/>
    </source>
</evidence>
<reference evidence="3" key="1">
    <citation type="submission" date="2018-01" db="EMBL/GenBank/DDBJ databases">
        <authorList>
            <person name="Gaut B.S."/>
            <person name="Morton B.R."/>
            <person name="Clegg M.T."/>
            <person name="Duvall M.R."/>
        </authorList>
    </citation>
    <scope>NUCLEOTIDE SEQUENCE [LARGE SCALE GENOMIC DNA]</scope>
</reference>
<protein>
    <submittedName>
        <fullName evidence="2">Uncharacterized protein</fullName>
    </submittedName>
</protein>
<accession>A0A375CR31</accession>
<organism evidence="2 3">
    <name type="scientific">Cupriavidus taiwanensis</name>
    <dbReference type="NCBI Taxonomy" id="164546"/>
    <lineage>
        <taxon>Bacteria</taxon>
        <taxon>Pseudomonadati</taxon>
        <taxon>Pseudomonadota</taxon>
        <taxon>Betaproteobacteria</taxon>
        <taxon>Burkholderiales</taxon>
        <taxon>Burkholderiaceae</taxon>
        <taxon>Cupriavidus</taxon>
    </lineage>
</organism>
<sequence length="197" mass="20137">MDIKEIERLHAQYAAPPVTIEMEASGTTRLDALSAAQPSQPPSQGGHSIVARIRPIHWQCLGILAIAVLAFGGGRWLASNEAHKAPTKTAAAQPEATGSPPTDSGHEWPASQPSVSQPPVALGPPTIAPPAAPETHSGASASTPTPAQSHAKPQPPKVQAPKQPASVPTPARQSVASPAPSNPAPPPAGRGNEIKLF</sequence>
<comment type="caution">
    <text evidence="2">The sequence shown here is derived from an EMBL/GenBank/DDBJ whole genome shotgun (WGS) entry which is preliminary data.</text>
</comment>
<evidence type="ECO:0000256" key="1">
    <source>
        <dbReference type="SAM" id="MobiDB-lite"/>
    </source>
</evidence>
<feature type="compositionally biased region" description="Low complexity" evidence="1">
    <location>
        <begin position="109"/>
        <end position="120"/>
    </location>
</feature>
<dbReference type="AlphaFoldDB" id="A0A375CR31"/>
<dbReference type="EMBL" id="OFSP01000078">
    <property type="protein sequence ID" value="SOY77541.1"/>
    <property type="molecule type" value="Genomic_DNA"/>
</dbReference>